<comment type="similarity">
    <text evidence="1 11">Belongs to the glycosyl hydrolase 1 family.</text>
</comment>
<evidence type="ECO:0000256" key="3">
    <source>
        <dbReference type="ARBA" id="ARBA00022801"/>
    </source>
</evidence>
<dbReference type="RefSeq" id="WP_188378147.1">
    <property type="nucleotide sequence ID" value="NZ_BMEL01000003.1"/>
</dbReference>
<accession>A0A917EXN3</accession>
<name>A0A917EXN3_HALAA</name>
<dbReference type="NCBIfam" id="TIGR03356">
    <property type="entry name" value="BGL"/>
    <property type="match status" value="1"/>
</dbReference>
<gene>
    <name evidence="12" type="ORF">GCM10010954_28270</name>
</gene>
<evidence type="ECO:0000256" key="8">
    <source>
        <dbReference type="PIRSR" id="PIRSR617736-1"/>
    </source>
</evidence>
<evidence type="ECO:0000313" key="13">
    <source>
        <dbReference type="Proteomes" id="UP000660110"/>
    </source>
</evidence>
<proteinExistence type="inferred from homology"/>
<evidence type="ECO:0000256" key="2">
    <source>
        <dbReference type="ARBA" id="ARBA00012744"/>
    </source>
</evidence>
<keyword evidence="3 11" id="KW-0378">Hydrolase</keyword>
<evidence type="ECO:0000256" key="7">
    <source>
        <dbReference type="ARBA" id="ARBA00023326"/>
    </source>
</evidence>
<keyword evidence="6 11" id="KW-0326">Glycosidase</keyword>
<feature type="active site" description="Proton donor" evidence="8">
    <location>
        <position position="166"/>
    </location>
</feature>
<feature type="binding site" evidence="9">
    <location>
        <position position="20"/>
    </location>
    <ligand>
        <name>substrate</name>
    </ligand>
</feature>
<dbReference type="EC" id="3.2.1.21" evidence="2 11"/>
<feature type="binding site" evidence="9">
    <location>
        <position position="399"/>
    </location>
    <ligand>
        <name>substrate</name>
    </ligand>
</feature>
<dbReference type="GO" id="GO:0008422">
    <property type="term" value="F:beta-glucosidase activity"/>
    <property type="evidence" value="ECO:0007669"/>
    <property type="project" value="UniProtKB-EC"/>
</dbReference>
<dbReference type="InterPro" id="IPR017736">
    <property type="entry name" value="Glyco_hydro_1_beta-glucosidase"/>
</dbReference>
<keyword evidence="7" id="KW-0624">Polysaccharide degradation</keyword>
<feature type="binding site" evidence="9">
    <location>
        <position position="165"/>
    </location>
    <ligand>
        <name>substrate</name>
    </ligand>
</feature>
<evidence type="ECO:0000256" key="11">
    <source>
        <dbReference type="RuleBase" id="RU361175"/>
    </source>
</evidence>
<feature type="binding site" evidence="9">
    <location>
        <position position="296"/>
    </location>
    <ligand>
        <name>substrate</name>
    </ligand>
</feature>
<reference evidence="12" key="1">
    <citation type="journal article" date="2014" name="Int. J. Syst. Evol. Microbiol.">
        <title>Complete genome sequence of Corynebacterium casei LMG S-19264T (=DSM 44701T), isolated from a smear-ripened cheese.</title>
        <authorList>
            <consortium name="US DOE Joint Genome Institute (JGI-PGF)"/>
            <person name="Walter F."/>
            <person name="Albersmeier A."/>
            <person name="Kalinowski J."/>
            <person name="Ruckert C."/>
        </authorList>
    </citation>
    <scope>NUCLEOTIDE SEQUENCE</scope>
    <source>
        <strain evidence="12">CGMCC 1.12153</strain>
    </source>
</reference>
<dbReference type="EMBL" id="BMEL01000003">
    <property type="protein sequence ID" value="GGF27547.1"/>
    <property type="molecule type" value="Genomic_DNA"/>
</dbReference>
<dbReference type="InterPro" id="IPR018120">
    <property type="entry name" value="Glyco_hydro_1_AS"/>
</dbReference>
<sequence length="448" mass="51460">MTTIEFSKALKWGAATASYQIEGAAHEDGRSPSIWDTFSHAPGNIKNGDHGDHACNSYHLYKEDVQHLKELGVDLYRFSISWSRVMPEGTGSLNPKGVAYYRNLIEELLNHDIEPMITLYHWDLPQVLQDKGGWENRATIDAFHEYAVAMFKEFGDQVKSWITINEPWCASFLSNYLGIHAPGKTDLQAAVDVSHHLLTAHGKAVQSFRELVPDGEIGYAPNIGWLEPFSPAAEDQDACRRGMLWQKEWFMDPVFKGTYPEELIQLFEKHNAILKIEEGDLDLISQPIDFMGINYYTGSLGRYKEDAGLFQVEEIPLDNRRTDIGWPIYADGFYKALTNLKESYGDVPIYITENGACYNHGVEDGKVNDQERIDYLKQHITSLHRAIKAGVPIKGYIVWSLLDNFEWAEGYEKRFGIIHVNFDTFERTRKESYYWYKNTVENKRFEIT</sequence>
<comment type="catalytic activity">
    <reaction evidence="11">
        <text>Hydrolysis of terminal, non-reducing beta-D-glucosyl residues with release of beta-D-glucose.</text>
        <dbReference type="EC" id="3.2.1.21"/>
    </reaction>
</comment>
<feature type="binding site" evidence="9">
    <location>
        <begin position="406"/>
        <end position="407"/>
    </location>
    <ligand>
        <name>substrate</name>
    </ligand>
</feature>
<dbReference type="AlphaFoldDB" id="A0A917EXN3"/>
<dbReference type="Pfam" id="PF00232">
    <property type="entry name" value="Glyco_hydro_1"/>
    <property type="match status" value="1"/>
</dbReference>
<keyword evidence="13" id="KW-1185">Reference proteome</keyword>
<evidence type="ECO:0000256" key="1">
    <source>
        <dbReference type="ARBA" id="ARBA00010838"/>
    </source>
</evidence>
<dbReference type="PANTHER" id="PTHR10353">
    <property type="entry name" value="GLYCOSYL HYDROLASE"/>
    <property type="match status" value="1"/>
</dbReference>
<feature type="active site" description="Nucleophile" evidence="8 10">
    <location>
        <position position="353"/>
    </location>
</feature>
<keyword evidence="4" id="KW-0136">Cellulose degradation</keyword>
<organism evidence="12 13">
    <name type="scientific">Halobacillus andaensis</name>
    <dbReference type="NCBI Taxonomy" id="1176239"/>
    <lineage>
        <taxon>Bacteria</taxon>
        <taxon>Bacillati</taxon>
        <taxon>Bacillota</taxon>
        <taxon>Bacilli</taxon>
        <taxon>Bacillales</taxon>
        <taxon>Bacillaceae</taxon>
        <taxon>Halobacillus</taxon>
    </lineage>
</organism>
<evidence type="ECO:0000256" key="5">
    <source>
        <dbReference type="ARBA" id="ARBA00023277"/>
    </source>
</evidence>
<dbReference type="FunFam" id="3.20.20.80:FF:000004">
    <property type="entry name" value="Beta-glucosidase 6-phospho-beta-glucosidase"/>
    <property type="match status" value="1"/>
</dbReference>
<keyword evidence="5" id="KW-0119">Carbohydrate metabolism</keyword>
<reference evidence="12" key="2">
    <citation type="submission" date="2020-09" db="EMBL/GenBank/DDBJ databases">
        <authorList>
            <person name="Sun Q."/>
            <person name="Zhou Y."/>
        </authorList>
    </citation>
    <scope>NUCLEOTIDE SEQUENCE</scope>
    <source>
        <strain evidence="12">CGMCC 1.12153</strain>
    </source>
</reference>
<dbReference type="PANTHER" id="PTHR10353:SF36">
    <property type="entry name" value="LP05116P"/>
    <property type="match status" value="1"/>
</dbReference>
<dbReference type="Gene3D" id="3.20.20.80">
    <property type="entry name" value="Glycosidases"/>
    <property type="match status" value="1"/>
</dbReference>
<feature type="binding site" evidence="9">
    <location>
        <position position="121"/>
    </location>
    <ligand>
        <name>substrate</name>
    </ligand>
</feature>
<protein>
    <recommendedName>
        <fullName evidence="2 11">Beta-glucosidase</fullName>
        <ecNumber evidence="2 11">3.2.1.21</ecNumber>
    </recommendedName>
</protein>
<dbReference type="GO" id="GO:0030245">
    <property type="term" value="P:cellulose catabolic process"/>
    <property type="evidence" value="ECO:0007669"/>
    <property type="project" value="UniProtKB-KW"/>
</dbReference>
<dbReference type="SUPFAM" id="SSF51445">
    <property type="entry name" value="(Trans)glycosidases"/>
    <property type="match status" value="1"/>
</dbReference>
<comment type="caution">
    <text evidence="12">The sequence shown here is derived from an EMBL/GenBank/DDBJ whole genome shotgun (WGS) entry which is preliminary data.</text>
</comment>
<dbReference type="InterPro" id="IPR017853">
    <property type="entry name" value="GH"/>
</dbReference>
<evidence type="ECO:0000256" key="6">
    <source>
        <dbReference type="ARBA" id="ARBA00023295"/>
    </source>
</evidence>
<dbReference type="GO" id="GO:0005829">
    <property type="term" value="C:cytosol"/>
    <property type="evidence" value="ECO:0007669"/>
    <property type="project" value="TreeGrafter"/>
</dbReference>
<dbReference type="Proteomes" id="UP000660110">
    <property type="component" value="Unassembled WGS sequence"/>
</dbReference>
<dbReference type="PROSITE" id="PS00572">
    <property type="entry name" value="GLYCOSYL_HYDROL_F1_1"/>
    <property type="match status" value="1"/>
</dbReference>
<dbReference type="PRINTS" id="PR00131">
    <property type="entry name" value="GLHYDRLASE1"/>
</dbReference>
<evidence type="ECO:0000313" key="12">
    <source>
        <dbReference type="EMBL" id="GGF27547.1"/>
    </source>
</evidence>
<evidence type="ECO:0000256" key="10">
    <source>
        <dbReference type="PROSITE-ProRule" id="PRU10055"/>
    </source>
</evidence>
<evidence type="ECO:0000256" key="4">
    <source>
        <dbReference type="ARBA" id="ARBA00023001"/>
    </source>
</evidence>
<evidence type="ECO:0000256" key="9">
    <source>
        <dbReference type="PIRSR" id="PIRSR617736-2"/>
    </source>
</evidence>
<dbReference type="InterPro" id="IPR001360">
    <property type="entry name" value="Glyco_hydro_1"/>
</dbReference>